<protein>
    <recommendedName>
        <fullName evidence="4">ADP-ribosylglycohydrolase</fullName>
    </recommendedName>
</protein>
<dbReference type="EMBL" id="CP001699">
    <property type="protein sequence ID" value="ACU63568.1"/>
    <property type="molecule type" value="Genomic_DNA"/>
</dbReference>
<dbReference type="Proteomes" id="UP000002215">
    <property type="component" value="Chromosome"/>
</dbReference>
<keyword evidence="1" id="KW-0479">Metal-binding</keyword>
<proteinExistence type="predicted"/>
<keyword evidence="1" id="KW-0460">Magnesium</keyword>
<feature type="binding site" evidence="1">
    <location>
        <position position="20"/>
    </location>
    <ligand>
        <name>Mg(2+)</name>
        <dbReference type="ChEBI" id="CHEBI:18420"/>
        <label>1</label>
    </ligand>
</feature>
<evidence type="ECO:0000256" key="1">
    <source>
        <dbReference type="PIRSR" id="PIRSR605502-1"/>
    </source>
</evidence>
<dbReference type="InterPro" id="IPR005502">
    <property type="entry name" value="Ribosyl_crysJ1"/>
</dbReference>
<evidence type="ECO:0008006" key="4">
    <source>
        <dbReference type="Google" id="ProtNLM"/>
    </source>
</evidence>
<feature type="binding site" evidence="1">
    <location>
        <position position="22"/>
    </location>
    <ligand>
        <name>Mg(2+)</name>
        <dbReference type="ChEBI" id="CHEBI:18420"/>
        <label>1</label>
    </ligand>
</feature>
<dbReference type="RefSeq" id="WP_012793733.1">
    <property type="nucleotide sequence ID" value="NC_013132.1"/>
</dbReference>
<dbReference type="SUPFAM" id="SSF101478">
    <property type="entry name" value="ADP-ribosylglycohydrolase"/>
    <property type="match status" value="1"/>
</dbReference>
<accession>A0A979GA30</accession>
<reference evidence="2 3" key="2">
    <citation type="journal article" date="2010" name="Stand. Genomic Sci.">
        <title>Complete genome sequence of Chitinophaga pinensis type strain (UQM 2034).</title>
        <authorList>
            <person name="Glavina Del Rio T."/>
            <person name="Abt B."/>
            <person name="Spring S."/>
            <person name="Lapidus A."/>
            <person name="Nolan M."/>
            <person name="Tice H."/>
            <person name="Copeland A."/>
            <person name="Cheng J.F."/>
            <person name="Chen F."/>
            <person name="Bruce D."/>
            <person name="Goodwin L."/>
            <person name="Pitluck S."/>
            <person name="Ivanova N."/>
            <person name="Mavromatis K."/>
            <person name="Mikhailova N."/>
            <person name="Pati A."/>
            <person name="Chen A."/>
            <person name="Palaniappan K."/>
            <person name="Land M."/>
            <person name="Hauser L."/>
            <person name="Chang Y.J."/>
            <person name="Jeffries C.D."/>
            <person name="Chain P."/>
            <person name="Saunders E."/>
            <person name="Detter J.C."/>
            <person name="Brettin T."/>
            <person name="Rohde M."/>
            <person name="Goker M."/>
            <person name="Bristow J."/>
            <person name="Eisen J.A."/>
            <person name="Markowitz V."/>
            <person name="Hugenholtz P."/>
            <person name="Kyrpides N.C."/>
            <person name="Klenk H.P."/>
            <person name="Lucas S."/>
        </authorList>
    </citation>
    <scope>NUCLEOTIDE SEQUENCE [LARGE SCALE GENOMIC DNA]</scope>
    <source>
        <strain evidence="3">ATCC 43595 / DSM 2588 / LMG 13176 / NBRC 15968 / NCIMB 11800 / UQM 2034</strain>
    </source>
</reference>
<evidence type="ECO:0000313" key="2">
    <source>
        <dbReference type="EMBL" id="ACU63568.1"/>
    </source>
</evidence>
<dbReference type="InterPro" id="IPR036705">
    <property type="entry name" value="Ribosyl_crysJ1_sf"/>
</dbReference>
<name>A0A979GA30_CHIPD</name>
<feature type="binding site" evidence="1">
    <location>
        <position position="23"/>
    </location>
    <ligand>
        <name>Mg(2+)</name>
        <dbReference type="ChEBI" id="CHEBI:18420"/>
        <label>1</label>
    </ligand>
</feature>
<dbReference type="GO" id="GO:0046872">
    <property type="term" value="F:metal ion binding"/>
    <property type="evidence" value="ECO:0007669"/>
    <property type="project" value="UniProtKB-KW"/>
</dbReference>
<gene>
    <name evidence="2" type="ordered locus">Cpin_6160</name>
</gene>
<dbReference type="KEGG" id="cpi:Cpin_6160"/>
<dbReference type="AlphaFoldDB" id="A0A979GA30"/>
<comment type="cofactor">
    <cofactor evidence="1">
        <name>Mg(2+)</name>
        <dbReference type="ChEBI" id="CHEBI:18420"/>
    </cofactor>
    <text evidence="1">Binds 2 magnesium ions per subunit.</text>
</comment>
<reference evidence="3" key="1">
    <citation type="submission" date="2009-08" db="EMBL/GenBank/DDBJ databases">
        <title>The complete genome of Chitinophaga pinensis DSM 2588.</title>
        <authorList>
            <consortium name="US DOE Joint Genome Institute (JGI-PGF)"/>
            <person name="Lucas S."/>
            <person name="Copeland A."/>
            <person name="Lapidus A."/>
            <person name="Glavina del Rio T."/>
            <person name="Dalin E."/>
            <person name="Tice H."/>
            <person name="Bruce D."/>
            <person name="Goodwin L."/>
            <person name="Pitluck S."/>
            <person name="Kyrpides N."/>
            <person name="Mavromatis K."/>
            <person name="Ivanova N."/>
            <person name="Mikhailova N."/>
            <person name="Sims D."/>
            <person name="Meinche L."/>
            <person name="Brettin T."/>
            <person name="Detter J.C."/>
            <person name="Han C."/>
            <person name="Larimer F."/>
            <person name="Land M."/>
            <person name="Hauser L."/>
            <person name="Markowitz V."/>
            <person name="Cheng J.-F."/>
            <person name="Hugenholtz P."/>
            <person name="Woyke T."/>
            <person name="Wu D."/>
            <person name="Spring S."/>
            <person name="Klenk H.-P."/>
            <person name="Eisen J.A."/>
        </authorList>
    </citation>
    <scope>NUCLEOTIDE SEQUENCE [LARGE SCALE GENOMIC DNA]</scope>
    <source>
        <strain evidence="3">ATCC 43595 / DSM 2588 / LMG 13176 / NBRC 15968 / NCIMB 11800 / UQM 2034</strain>
    </source>
</reference>
<evidence type="ECO:0000313" key="3">
    <source>
        <dbReference type="Proteomes" id="UP000002215"/>
    </source>
</evidence>
<sequence length="74" mass="8177">MQITDDPNSMFREIINAGGDTDTNAAIAGQIAGTLVGLTGIPPELREQLHALPEYEWMRGIINSTRLQLRNRTL</sequence>
<dbReference type="Pfam" id="PF03747">
    <property type="entry name" value="ADP_ribosyl_GH"/>
    <property type="match status" value="1"/>
</dbReference>
<organism evidence="2 3">
    <name type="scientific">Chitinophaga pinensis (strain ATCC 43595 / DSM 2588 / LMG 13176 / NBRC 15968 / NCIMB 11800 / UQM 2034)</name>
    <dbReference type="NCBI Taxonomy" id="485918"/>
    <lineage>
        <taxon>Bacteria</taxon>
        <taxon>Pseudomonadati</taxon>
        <taxon>Bacteroidota</taxon>
        <taxon>Chitinophagia</taxon>
        <taxon>Chitinophagales</taxon>
        <taxon>Chitinophagaceae</taxon>
        <taxon>Chitinophaga</taxon>
    </lineage>
</organism>
<dbReference type="Gene3D" id="1.10.4080.10">
    <property type="entry name" value="ADP-ribosylation/Crystallin J1"/>
    <property type="match status" value="1"/>
</dbReference>